<dbReference type="InterPro" id="IPR001702">
    <property type="entry name" value="Porin_Gram-ve"/>
</dbReference>
<protein>
    <submittedName>
        <fullName evidence="13">Gram-negative porin domain protein</fullName>
    </submittedName>
</protein>
<keyword evidence="14" id="KW-1185">Reference proteome</keyword>
<dbReference type="RefSeq" id="WP_087644683.1">
    <property type="nucleotide sequence ID" value="NZ_FCON02000022.1"/>
</dbReference>
<evidence type="ECO:0000256" key="10">
    <source>
        <dbReference type="ARBA" id="ARBA00023237"/>
    </source>
</evidence>
<dbReference type="Gene3D" id="2.40.160.10">
    <property type="entry name" value="Porin"/>
    <property type="match status" value="1"/>
</dbReference>
<dbReference type="OrthoDB" id="8576858at2"/>
<evidence type="ECO:0000313" key="14">
    <source>
        <dbReference type="Proteomes" id="UP000054770"/>
    </source>
</evidence>
<evidence type="ECO:0000256" key="2">
    <source>
        <dbReference type="ARBA" id="ARBA00011233"/>
    </source>
</evidence>
<keyword evidence="5" id="KW-0812">Transmembrane</keyword>
<dbReference type="InterPro" id="IPR050298">
    <property type="entry name" value="Gram-neg_bact_OMP"/>
</dbReference>
<evidence type="ECO:0000259" key="12">
    <source>
        <dbReference type="Pfam" id="PF13609"/>
    </source>
</evidence>
<keyword evidence="10" id="KW-0998">Cell outer membrane</keyword>
<dbReference type="SUPFAM" id="SSF56935">
    <property type="entry name" value="Porins"/>
    <property type="match status" value="1"/>
</dbReference>
<keyword evidence="7" id="KW-0406">Ion transport</keyword>
<dbReference type="PRINTS" id="PR00182">
    <property type="entry name" value="ECOLNEIPORIN"/>
</dbReference>
<dbReference type="CDD" id="cd00342">
    <property type="entry name" value="gram_neg_porins"/>
    <property type="match status" value="1"/>
</dbReference>
<evidence type="ECO:0000256" key="3">
    <source>
        <dbReference type="ARBA" id="ARBA00022448"/>
    </source>
</evidence>
<dbReference type="PRINTS" id="PR00184">
    <property type="entry name" value="NEISSPPORIN"/>
</dbReference>
<evidence type="ECO:0000256" key="6">
    <source>
        <dbReference type="ARBA" id="ARBA00022729"/>
    </source>
</evidence>
<evidence type="ECO:0000256" key="5">
    <source>
        <dbReference type="ARBA" id="ARBA00022692"/>
    </source>
</evidence>
<dbReference type="PROSITE" id="PS51257">
    <property type="entry name" value="PROKAR_LIPOPROTEIN"/>
    <property type="match status" value="1"/>
</dbReference>
<keyword evidence="6 11" id="KW-0732">Signal</keyword>
<dbReference type="EMBL" id="FCON02000022">
    <property type="protein sequence ID" value="SAL51476.1"/>
    <property type="molecule type" value="Genomic_DNA"/>
</dbReference>
<dbReference type="GO" id="GO:0046930">
    <property type="term" value="C:pore complex"/>
    <property type="evidence" value="ECO:0007669"/>
    <property type="project" value="UniProtKB-KW"/>
</dbReference>
<organism evidence="13 14">
    <name type="scientific">Caballeronia choica</name>
    <dbReference type="NCBI Taxonomy" id="326476"/>
    <lineage>
        <taxon>Bacteria</taxon>
        <taxon>Pseudomonadati</taxon>
        <taxon>Pseudomonadota</taxon>
        <taxon>Betaproteobacteria</taxon>
        <taxon>Burkholderiales</taxon>
        <taxon>Burkholderiaceae</taxon>
        <taxon>Caballeronia</taxon>
    </lineage>
</organism>
<evidence type="ECO:0000256" key="9">
    <source>
        <dbReference type="ARBA" id="ARBA00023136"/>
    </source>
</evidence>
<evidence type="ECO:0000256" key="8">
    <source>
        <dbReference type="ARBA" id="ARBA00023114"/>
    </source>
</evidence>
<comment type="caution">
    <text evidence="13">The sequence shown here is derived from an EMBL/GenBank/DDBJ whole genome shotgun (WGS) entry which is preliminary data.</text>
</comment>
<dbReference type="InterPro" id="IPR002299">
    <property type="entry name" value="Porin_Neis"/>
</dbReference>
<sequence length="343" mass="36460">MKNCVRQVASIALGLGACAAGSAQAQSSVTLYGVIDTFIESTNAGNGLTTRMGSSGFYASRFGMKGSEDIGGGNRINFTLESGINTNNGTAADPTAIFNRQAWVGLSGNWGEFRMGRQNTPQFLLISRFDAFGGATMASGLDNFASYTFRVSNAFSYQTPVIAGLKAQVLYGLSQSAVPQNGHDNIHAGVEYANGPVFLAANYEKMTNAAATDVQRDMFAGGSYDFGSLKLFAAYHHAQDSAKVYDKDVYSVSAQYRFTPADFVSAGYAYANDRLPAGNNAAEISLMAQHLLSKRTLIYATLSHISNHNQAAYTMLGAATQGVQLSHPGFDPTGAQVGILHFF</sequence>
<gene>
    <name evidence="13" type="ORF">AWB68_02529</name>
</gene>
<keyword evidence="4" id="KW-1134">Transmembrane beta strand</keyword>
<dbReference type="Pfam" id="PF13609">
    <property type="entry name" value="Porin_4"/>
    <property type="match status" value="1"/>
</dbReference>
<comment type="subunit">
    <text evidence="2">Homotrimer.</text>
</comment>
<dbReference type="PANTHER" id="PTHR34501:SF9">
    <property type="entry name" value="MAJOR OUTER MEMBRANE PROTEIN P.IA"/>
    <property type="match status" value="1"/>
</dbReference>
<dbReference type="Proteomes" id="UP000054770">
    <property type="component" value="Unassembled WGS sequence"/>
</dbReference>
<keyword evidence="8" id="KW-0626">Porin</keyword>
<comment type="subcellular location">
    <subcellularLocation>
        <location evidence="1">Cell outer membrane</location>
        <topology evidence="1">Multi-pass membrane protein</topology>
    </subcellularLocation>
</comment>
<feature type="chain" id="PRO_5011121369" evidence="11">
    <location>
        <begin position="26"/>
        <end position="343"/>
    </location>
</feature>
<dbReference type="AlphaFoldDB" id="A0A158I4K7"/>
<evidence type="ECO:0000256" key="11">
    <source>
        <dbReference type="SAM" id="SignalP"/>
    </source>
</evidence>
<dbReference type="GO" id="GO:0034220">
    <property type="term" value="P:monoatomic ion transmembrane transport"/>
    <property type="evidence" value="ECO:0007669"/>
    <property type="project" value="InterPro"/>
</dbReference>
<evidence type="ECO:0000256" key="4">
    <source>
        <dbReference type="ARBA" id="ARBA00022452"/>
    </source>
</evidence>
<keyword evidence="9" id="KW-0472">Membrane</keyword>
<dbReference type="InterPro" id="IPR023614">
    <property type="entry name" value="Porin_dom_sf"/>
</dbReference>
<keyword evidence="3" id="KW-0813">Transport</keyword>
<dbReference type="GO" id="GO:0009279">
    <property type="term" value="C:cell outer membrane"/>
    <property type="evidence" value="ECO:0007669"/>
    <property type="project" value="UniProtKB-SubCell"/>
</dbReference>
<accession>A0A158I4K7</accession>
<dbReference type="InterPro" id="IPR033900">
    <property type="entry name" value="Gram_neg_porin_domain"/>
</dbReference>
<evidence type="ECO:0000313" key="13">
    <source>
        <dbReference type="EMBL" id="SAL51476.1"/>
    </source>
</evidence>
<evidence type="ECO:0000256" key="7">
    <source>
        <dbReference type="ARBA" id="ARBA00023065"/>
    </source>
</evidence>
<reference evidence="13" key="1">
    <citation type="submission" date="2016-01" db="EMBL/GenBank/DDBJ databases">
        <authorList>
            <person name="Peeters C."/>
        </authorList>
    </citation>
    <scope>NUCLEOTIDE SEQUENCE [LARGE SCALE GENOMIC DNA]</scope>
    <source>
        <strain evidence="13">LMG 22940</strain>
    </source>
</reference>
<proteinExistence type="predicted"/>
<dbReference type="PANTHER" id="PTHR34501">
    <property type="entry name" value="PROTEIN YDDL-RELATED"/>
    <property type="match status" value="1"/>
</dbReference>
<feature type="domain" description="Porin" evidence="12">
    <location>
        <begin position="12"/>
        <end position="309"/>
    </location>
</feature>
<dbReference type="GO" id="GO:0015288">
    <property type="term" value="F:porin activity"/>
    <property type="evidence" value="ECO:0007669"/>
    <property type="project" value="UniProtKB-KW"/>
</dbReference>
<name>A0A158I4K7_9BURK</name>
<feature type="signal peptide" evidence="11">
    <location>
        <begin position="1"/>
        <end position="25"/>
    </location>
</feature>
<evidence type="ECO:0000256" key="1">
    <source>
        <dbReference type="ARBA" id="ARBA00004571"/>
    </source>
</evidence>